<gene>
    <name evidence="3" type="ORF">BBBOND_0000340</name>
</gene>
<evidence type="ECO:0000313" key="3">
    <source>
        <dbReference type="EMBL" id="CDR71385.1"/>
    </source>
</evidence>
<organism evidence="3">
    <name type="scientific">Babesia bigemina</name>
    <dbReference type="NCBI Taxonomy" id="5866"/>
    <lineage>
        <taxon>Eukaryota</taxon>
        <taxon>Sar</taxon>
        <taxon>Alveolata</taxon>
        <taxon>Apicomplexa</taxon>
        <taxon>Aconoidasida</taxon>
        <taxon>Piroplasmida</taxon>
        <taxon>Babesiidae</taxon>
        <taxon>Babesia</taxon>
    </lineage>
</organism>
<sequence length="1696" mass="187958">MAFLLSCLEGSIDLLKHYNPDIVNTIHALKSSIGKGLGVSGFAQAIGKVKSGLQGYEEGMTARTEGVKSELSSLSSTINRQKTEFNNMHNSKLVQQLSVVSTKASEYWNKVIGVELANSDLDESLGHKLLPAINLVKQAVKTLKDVSEDKAVTSQAGIVDTTLEAKKREIVALVGSHSDNVQKALKAEFIKVGDNISRLCHVRDENFALMKAAIEFTQQEVRVSIESFTDEYRKEITKSFDNLRIQMMSIDPLKDSGSTLKCLLEQDVLTIKSKVLEIGNQLSRHVSNLEARIGKADSFVDTALERVNEILREVEEDTGPNAKPIKDASKDITDHAETLHGRFEAMKGKYETIYKIIHGDNTGTESVLMKLKTLKKQISVPHSMDAFTGGGDWGVNHEIKELTSRISNNVKGYVSTLVEALEVGVNEAATSDPLGDGLGIKGIEALSRHVAEHLDELGMFGRRLNEALPAVVAKGPSSELATDLETFLYVFKDAKANWSTTKPPLSDMFRDLQEEFSTKAIAGVNDNQVKDLIVAAVNKGIERLQSALEIPVIKEMEKVHKISDMHKYFANSAVQNLKEKATVVSSSLNAMCAAVKKMAGQEAKGLQNVLNTLKNEAISKQRKHSESLGELQQQLSRFQKEQLSDQESGQIQNAIANVVKTINEDLEKLPGAVDNAQKEAEKLMTQLQDDINVIRNEINTINDKVNAAEKVLTSSIDALSRAYIHAENTSMRAVLSLRKTLIQMVNSAFSALTHQVQSLFAKQKQADLSALEGVVTAQLQEIERVIQADRGSGVKGYLGKMKESITDILDNPAPAPLVHSDTSILSVKLKSNFEPLLEYVIEQISSASPSAVSKVYTVEGLKSKLTTLLEKLAESKHFDDRFSSNLHSLNDALDTFKPPKYDNGKNPLLLDILRDSMRALSEQLGYAYINTYDGHPKMDLTKLVLTKTAPPPKVNESSKAGEQVLTPAGEKLSKVCLTALDILFHDLEELRQALRADDDWKTKKVCLIELSNGKKHMSALGLWLSNNGFVVSDNSNKQNGELDKRCDGKKLMQVLTGSKTHVFAGENNTTGALETLHYYLITYYKANHFRHIPSPKAPCSIYQMLEWLCGLYYNPMFGKLVDGFEALFDRKTHKLDVALPEEMNDVVQSPLKANHLTTTLRSVCFQSETVLVGILGHGHADGVYSTDFHINTDDLLYPTDFNTLVCLLFDILKCLQQQLYFLYEQCCHPTDVSGWSECWYGQGIAGSGWQCNDLQCHNQKCNQTADQKRDQIHNQSGDQHPECGLKSPLQSFLEDGLQGFLPHNVSARGPKMSCSSCSRAPPGTPCKTPMGFPAIGIAASHRKTGHHLSDVLVDFCGGAGSPLTKLCSLFNCILPSAPKTLGDMFSFYYYLLHDWDDANGNGNKHKKIAFDEQVSKAYFNDEYNLGDISLLFKYTKHAAFVHVPTNEVESLYHYSGNLCSIYNPADECYVTGRTCGAYMTPLSLEVYSTLTSKNAGGYLSWILYLTETFYNLLCQLYKRCEDSCAGRSRKCRVAGCVQGGCKVAAVDTLDTKKHGESCNSIVQCQNTLPTLFTYGFTYGDRISLNGNVDDKCVPKRRCKDFIEQLGRVCSDKSVLAKLIHETIPNFMWAIRSKFFWTTVALWLLSLLYLIHIMVIRLDLLHIKSHLHSPSSHRIAAQSLLAAARVNKLNRVFYLQP</sequence>
<evidence type="ECO:0008006" key="4">
    <source>
        <dbReference type="Google" id="ProtNLM"/>
    </source>
</evidence>
<protein>
    <recommendedName>
        <fullName evidence="4">C3H1-type domain-containing protein</fullName>
    </recommendedName>
</protein>
<evidence type="ECO:0000256" key="1">
    <source>
        <dbReference type="SAM" id="Coils"/>
    </source>
</evidence>
<feature type="coiled-coil region" evidence="1">
    <location>
        <begin position="596"/>
        <end position="641"/>
    </location>
</feature>
<dbReference type="KEGG" id="bbig:BBBOND_0000340"/>
<accession>A0A061BPE4</accession>
<keyword evidence="2" id="KW-0472">Membrane</keyword>
<reference evidence="3" key="1">
    <citation type="journal article" date="2014" name="Nucleic Acids Res.">
        <title>The evolutionary dynamics of variant antigen genes in Babesia reveal a history of genomic innovation underlying host-parasite interaction.</title>
        <authorList>
            <person name="Jackson A.P."/>
            <person name="Otto T.D."/>
            <person name="Darby A."/>
            <person name="Ramaprasad A."/>
            <person name="Xia D."/>
            <person name="Echaide I.E."/>
            <person name="Farber M."/>
            <person name="Gahlot S."/>
            <person name="Gamble J."/>
            <person name="Gupta D."/>
            <person name="Gupta Y."/>
            <person name="Jackson L."/>
            <person name="Malandrin L."/>
            <person name="Malas T.B."/>
            <person name="Moussa E."/>
            <person name="Nair M."/>
            <person name="Reid AJ."/>
            <person name="Sanders M."/>
            <person name="Sharma J."/>
            <person name="Tracey A."/>
            <person name="Quail M.A."/>
            <person name="Weir W."/>
            <person name="Wastling J.M."/>
            <person name="Hall N."/>
            <person name="Willadsen P."/>
            <person name="Lingelbach K."/>
            <person name="Shiels B."/>
            <person name="Tait A."/>
            <person name="Berriman M."/>
            <person name="Allred D.R."/>
            <person name="Pain A."/>
        </authorList>
    </citation>
    <scope>NUCLEOTIDE SEQUENCE</scope>
    <source>
        <strain evidence="3">Bond</strain>
    </source>
</reference>
<reference evidence="3" key="2">
    <citation type="submission" date="2014-06" db="EMBL/GenBank/DDBJ databases">
        <authorList>
            <person name="Aslett M."/>
            <person name="De Silva Nishadi"/>
        </authorList>
    </citation>
    <scope>NUCLEOTIDE SEQUENCE</scope>
    <source>
        <strain evidence="3">Bond</strain>
    </source>
</reference>
<dbReference type="EMBL" id="LK054843">
    <property type="protein sequence ID" value="CDR71385.1"/>
    <property type="molecule type" value="Genomic_DNA"/>
</dbReference>
<feature type="coiled-coil region" evidence="1">
    <location>
        <begin position="673"/>
        <end position="711"/>
    </location>
</feature>
<dbReference type="GeneID" id="24561612"/>
<name>A0A061BPE4_BABBI</name>
<evidence type="ECO:0000256" key="2">
    <source>
        <dbReference type="SAM" id="Phobius"/>
    </source>
</evidence>
<dbReference type="RefSeq" id="XP_012770335.1">
    <property type="nucleotide sequence ID" value="XM_012914881.1"/>
</dbReference>
<keyword evidence="1" id="KW-0175">Coiled coil</keyword>
<feature type="transmembrane region" description="Helical" evidence="2">
    <location>
        <begin position="1634"/>
        <end position="1655"/>
    </location>
</feature>
<dbReference type="VEuPathDB" id="PiroplasmaDB:BBBOND_0000340"/>
<keyword evidence="2" id="KW-1133">Transmembrane helix</keyword>
<proteinExistence type="predicted"/>
<keyword evidence="2" id="KW-0812">Transmembrane</keyword>